<proteinExistence type="predicted"/>
<dbReference type="Pfam" id="PF05159">
    <property type="entry name" value="Capsule_synth"/>
    <property type="match status" value="1"/>
</dbReference>
<dbReference type="EMBL" id="BAYX01000005">
    <property type="protein sequence ID" value="GAJ93239.1"/>
    <property type="molecule type" value="Genomic_DNA"/>
</dbReference>
<reference evidence="1 2" key="1">
    <citation type="submission" date="2014-05" db="EMBL/GenBank/DDBJ databases">
        <title>Whole genome shotgun sequence of Rhizobium rhizogenes NBRC 13257.</title>
        <authorList>
            <person name="Katano-Makiyama Y."/>
            <person name="Hosoyama A."/>
            <person name="Hashimoto M."/>
            <person name="Hosoyama Y."/>
            <person name="Noguchi M."/>
            <person name="Tsuchikane K."/>
            <person name="Kimura A."/>
            <person name="Ohji S."/>
            <person name="Ichikawa N."/>
            <person name="Yamazoe A."/>
            <person name="Fujita N."/>
        </authorList>
    </citation>
    <scope>NUCLEOTIDE SEQUENCE [LARGE SCALE GENOMIC DNA]</scope>
    <source>
        <strain evidence="1 2">NBRC 13257</strain>
    </source>
</reference>
<dbReference type="Proteomes" id="UP000026941">
    <property type="component" value="Unassembled WGS sequence"/>
</dbReference>
<protein>
    <submittedName>
        <fullName evidence="1">Capsule polysaccharide export protein</fullName>
    </submittedName>
</protein>
<sequence>MGKFGGVSDRGSNFVNLRDHMNFRAINHSRSPTGNTSASKSIVLLLQGPVGPFFNTLARALAAGGYDTLKVNFNGGDWLFSHGKGAVNFCGTTDAWANWLTAFIKRDAPLVIVLFGDCRPYHRTAIDVAKQLGVPVLCFEEGYARPHFISCEWGGNNARSPLRIDAPPAGDAETPLEPAEMMRGNLFRSMAMEGIAYYVVKALGAPFFFGNEHHRNRAILSEVILWTRNFYRKLRYYPRNNNLTVDLIENQEGRYFVVALQVHDDQQLLSHGRGWTMERLITETIRSFARRADPAHQLVFKIHPMDRGHKSYRPFVKQLAMLCKCEDRVQVLDDGSIGLLIRHSLGLITVNSTSGLLALNHGKPLLALGDTFYGAEGLASLPRNDALSAAAIDDFWQNPIAPQKERVQQFVRHMYRQSLINGSFYLRTYIEDTAERVVQRIRAQLPSAAGAKTVAFLHPDNITLLEQPDFGGRSGT</sequence>
<comment type="caution">
    <text evidence="1">The sequence shown here is derived from an EMBL/GenBank/DDBJ whole genome shotgun (WGS) entry which is preliminary data.</text>
</comment>
<dbReference type="AlphaFoldDB" id="A0AA87Q8R4"/>
<dbReference type="GO" id="GO:0015774">
    <property type="term" value="P:polysaccharide transport"/>
    <property type="evidence" value="ECO:0007669"/>
    <property type="project" value="InterPro"/>
</dbReference>
<name>A0AA87Q8R4_RHIRH</name>
<organism evidence="1 2">
    <name type="scientific">Rhizobium rhizogenes NBRC 13257</name>
    <dbReference type="NCBI Taxonomy" id="1220581"/>
    <lineage>
        <taxon>Bacteria</taxon>
        <taxon>Pseudomonadati</taxon>
        <taxon>Pseudomonadota</taxon>
        <taxon>Alphaproteobacteria</taxon>
        <taxon>Hyphomicrobiales</taxon>
        <taxon>Rhizobiaceae</taxon>
        <taxon>Rhizobium/Agrobacterium group</taxon>
        <taxon>Rhizobium</taxon>
    </lineage>
</organism>
<dbReference type="RefSeq" id="WP_041723622.1">
    <property type="nucleotide sequence ID" value="NZ_BAYX01000005.1"/>
</dbReference>
<gene>
    <name evidence="1" type="ORF">RRH01S_05_03130</name>
</gene>
<dbReference type="CDD" id="cd16441">
    <property type="entry name" value="beta_Kdo_transferase_KpsS"/>
    <property type="match status" value="1"/>
</dbReference>
<evidence type="ECO:0000313" key="2">
    <source>
        <dbReference type="Proteomes" id="UP000026941"/>
    </source>
</evidence>
<accession>A0AA87Q8R4</accession>
<evidence type="ECO:0000313" key="1">
    <source>
        <dbReference type="EMBL" id="GAJ93239.1"/>
    </source>
</evidence>
<dbReference type="GO" id="GO:0000271">
    <property type="term" value="P:polysaccharide biosynthetic process"/>
    <property type="evidence" value="ECO:0007669"/>
    <property type="project" value="InterPro"/>
</dbReference>
<dbReference type="InterPro" id="IPR007833">
    <property type="entry name" value="Capsule_polysaccharide_synth"/>
</dbReference>